<proteinExistence type="predicted"/>
<protein>
    <submittedName>
        <fullName evidence="1">(Perigord truffle) hypothetical protein</fullName>
    </submittedName>
</protein>
<organism evidence="1 2">
    <name type="scientific">Tuber melanosporum (strain Mel28)</name>
    <name type="common">Perigord black truffle</name>
    <dbReference type="NCBI Taxonomy" id="656061"/>
    <lineage>
        <taxon>Eukaryota</taxon>
        <taxon>Fungi</taxon>
        <taxon>Dikarya</taxon>
        <taxon>Ascomycota</taxon>
        <taxon>Pezizomycotina</taxon>
        <taxon>Pezizomycetes</taxon>
        <taxon>Pezizales</taxon>
        <taxon>Tuberaceae</taxon>
        <taxon>Tuber</taxon>
    </lineage>
</organism>
<dbReference type="HOGENOM" id="CLU_3299693_0_0_1"/>
<reference evidence="1 2" key="1">
    <citation type="journal article" date="2010" name="Nature">
        <title>Perigord black truffle genome uncovers evolutionary origins and mechanisms of symbiosis.</title>
        <authorList>
            <person name="Martin F."/>
            <person name="Kohler A."/>
            <person name="Murat C."/>
            <person name="Balestrini R."/>
            <person name="Coutinho P.M."/>
            <person name="Jaillon O."/>
            <person name="Montanini B."/>
            <person name="Morin E."/>
            <person name="Noel B."/>
            <person name="Percudani R."/>
            <person name="Porcel B."/>
            <person name="Rubini A."/>
            <person name="Amicucci A."/>
            <person name="Amselem J."/>
            <person name="Anthouard V."/>
            <person name="Arcioni S."/>
            <person name="Artiguenave F."/>
            <person name="Aury J.M."/>
            <person name="Ballario P."/>
            <person name="Bolchi A."/>
            <person name="Brenna A."/>
            <person name="Brun A."/>
            <person name="Buee M."/>
            <person name="Cantarel B."/>
            <person name="Chevalier G."/>
            <person name="Couloux A."/>
            <person name="Da Silva C."/>
            <person name="Denoeud F."/>
            <person name="Duplessis S."/>
            <person name="Ghignone S."/>
            <person name="Hilselberger B."/>
            <person name="Iotti M."/>
            <person name="Marcais B."/>
            <person name="Mello A."/>
            <person name="Miranda M."/>
            <person name="Pacioni G."/>
            <person name="Quesneville H."/>
            <person name="Riccioni C."/>
            <person name="Ruotolo R."/>
            <person name="Splivallo R."/>
            <person name="Stocchi V."/>
            <person name="Tisserant E."/>
            <person name="Viscomi A.R."/>
            <person name="Zambonelli A."/>
            <person name="Zampieri E."/>
            <person name="Henrissat B."/>
            <person name="Lebrun M.H."/>
            <person name="Paolocci F."/>
            <person name="Bonfante P."/>
            <person name="Ottonello S."/>
            <person name="Wincker P."/>
        </authorList>
    </citation>
    <scope>NUCLEOTIDE SEQUENCE [LARGE SCALE GENOMIC DNA]</scope>
    <source>
        <strain evidence="1 2">Mel28</strain>
    </source>
</reference>
<keyword evidence="2" id="KW-1185">Reference proteome</keyword>
<dbReference type="KEGG" id="tml:GSTUM_00000612001"/>
<evidence type="ECO:0000313" key="1">
    <source>
        <dbReference type="EMBL" id="CAZ82116.1"/>
    </source>
</evidence>
<name>D5GC73_TUBMM</name>
<dbReference type="EMBL" id="FN430103">
    <property type="protein sequence ID" value="CAZ82116.1"/>
    <property type="molecule type" value="Genomic_DNA"/>
</dbReference>
<dbReference type="InParanoid" id="D5GC73"/>
<sequence length="40" mass="4591">MKSDLILAFFLLFFLLLLLCVAMGERGVWNQLFSPLLDTT</sequence>
<dbReference type="Proteomes" id="UP000006911">
    <property type="component" value="Unassembled WGS sequence"/>
</dbReference>
<dbReference type="GeneID" id="9184792"/>
<gene>
    <name evidence="1" type="ORF">GSTUM_00000612001</name>
</gene>
<dbReference type="AlphaFoldDB" id="D5GC73"/>
<evidence type="ECO:0000313" key="2">
    <source>
        <dbReference type="Proteomes" id="UP000006911"/>
    </source>
</evidence>
<dbReference type="RefSeq" id="XP_002837925.1">
    <property type="nucleotide sequence ID" value="XM_002837879.1"/>
</dbReference>
<accession>D5GC73</accession>